<organism evidence="2 3">
    <name type="scientific">Acidocella aminolytica 101 = DSM 11237</name>
    <dbReference type="NCBI Taxonomy" id="1120923"/>
    <lineage>
        <taxon>Bacteria</taxon>
        <taxon>Pseudomonadati</taxon>
        <taxon>Pseudomonadota</taxon>
        <taxon>Alphaproteobacteria</taxon>
        <taxon>Acetobacterales</taxon>
        <taxon>Acidocellaceae</taxon>
        <taxon>Acidocella</taxon>
    </lineage>
</organism>
<sequence length="70" mass="7467">MVDLLIVANKPAFSIALMMLINVGVGFVAHAGARLAAHFAAMRPDIVVRPATRYPLHSIPAATRAPYLIS</sequence>
<evidence type="ECO:0000313" key="2">
    <source>
        <dbReference type="EMBL" id="GAN80297.1"/>
    </source>
</evidence>
<evidence type="ECO:0000313" key="3">
    <source>
        <dbReference type="Proteomes" id="UP000032668"/>
    </source>
</evidence>
<feature type="transmembrane region" description="Helical" evidence="1">
    <location>
        <begin position="12"/>
        <end position="33"/>
    </location>
</feature>
<dbReference type="Proteomes" id="UP000032668">
    <property type="component" value="Unassembled WGS sequence"/>
</dbReference>
<keyword evidence="1" id="KW-1133">Transmembrane helix</keyword>
<dbReference type="AlphaFoldDB" id="A0A0D6PF57"/>
<gene>
    <name evidence="2" type="ORF">Aam_041_064</name>
</gene>
<reference evidence="2 3" key="1">
    <citation type="submission" date="2012-11" db="EMBL/GenBank/DDBJ databases">
        <title>Whole genome sequence of Acidocella aminolytica 101 = DSM 11237.</title>
        <authorList>
            <person name="Azuma Y."/>
            <person name="Higashiura N."/>
            <person name="Hirakawa H."/>
            <person name="Matsushita K."/>
        </authorList>
    </citation>
    <scope>NUCLEOTIDE SEQUENCE [LARGE SCALE GENOMIC DNA]</scope>
    <source>
        <strain evidence="3">101 / DSM 11237</strain>
    </source>
</reference>
<keyword evidence="3" id="KW-1185">Reference proteome</keyword>
<accession>A0A0D6PF57</accession>
<comment type="caution">
    <text evidence="2">The sequence shown here is derived from an EMBL/GenBank/DDBJ whole genome shotgun (WGS) entry which is preliminary data.</text>
</comment>
<dbReference type="RefSeq" id="WP_048878714.1">
    <property type="nucleotide sequence ID" value="NZ_BANC01000041.1"/>
</dbReference>
<proteinExistence type="predicted"/>
<evidence type="ECO:0000256" key="1">
    <source>
        <dbReference type="SAM" id="Phobius"/>
    </source>
</evidence>
<keyword evidence="1" id="KW-0812">Transmembrane</keyword>
<keyword evidence="1" id="KW-0472">Membrane</keyword>
<protein>
    <submittedName>
        <fullName evidence="2">Uncharacterized protein</fullName>
    </submittedName>
</protein>
<name>A0A0D6PF57_9PROT</name>
<dbReference type="STRING" id="1120923.SAMN02746095_01645"/>
<dbReference type="EMBL" id="BANC01000041">
    <property type="protein sequence ID" value="GAN80297.1"/>
    <property type="molecule type" value="Genomic_DNA"/>
</dbReference>